<proteinExistence type="predicted"/>
<feature type="compositionally biased region" description="Basic and acidic residues" evidence="8">
    <location>
        <begin position="205"/>
        <end position="222"/>
    </location>
</feature>
<dbReference type="InterPro" id="IPR011990">
    <property type="entry name" value="TPR-like_helical_dom_sf"/>
</dbReference>
<accession>A0A2J7R8M0</accession>
<dbReference type="InParanoid" id="A0A2J7R8M0"/>
<comment type="caution">
    <text evidence="10">The sequence shown here is derived from an EMBL/GenBank/DDBJ whole genome shotgun (WGS) entry which is preliminary data.</text>
</comment>
<evidence type="ECO:0000259" key="9">
    <source>
        <dbReference type="SMART" id="SM00727"/>
    </source>
</evidence>
<dbReference type="Gene3D" id="1.25.40.10">
    <property type="entry name" value="Tetratricopeptide repeat domain"/>
    <property type="match status" value="3"/>
</dbReference>
<dbReference type="PROSITE" id="PS50005">
    <property type="entry name" value="TPR"/>
    <property type="match status" value="6"/>
</dbReference>
<dbReference type="Pfam" id="PF17830">
    <property type="entry name" value="STI1-HOP_DP"/>
    <property type="match status" value="2"/>
</dbReference>
<dbReference type="STRING" id="105785.A0A2J7R8M0"/>
<evidence type="ECO:0000256" key="5">
    <source>
        <dbReference type="ARBA" id="ARBA00026193"/>
    </source>
</evidence>
<sequence>MEKVNVLKDKGNASLQDGKFDDAIRFYTEAITLDKNNHVLYSNRSAAYAKAGKYRPALEDAEKTIQLKPDWGKGYSRKGSALAYLGRFDESIKAYEEGLVHEPDNAQLKEALHGVRAQKTGNKGMANPFSVPDLFVRLRADPRTRAYLDDPDYIKLVQDLQSNPNSLGHRLNDTRVLTTLSVLLGINLEAPGDEEMDTAAPPTRQEPKARSETQKPQAKDEKMDEDISPEKQEALKEKELGNQAYKKKNFEEALKHYNRAIELDSGDITYLNNIAAVYFEQKEYKKCIEQCEKAIEVGRENRADFKLIAKAFSRIGNSHRKLGDLKSAKTAYEKSMSEFRTPEIKALLSEVEKQIKEEERRAYIDPVKAEEEKEKGNELFKHGDYATAMKHYTEAIKRNPDDPKYYSNRAACYTKLAAFDLGLKDCEKCVELDPKFIKGWIRKGKILQGMQQHSKAISAYQKALTLDSTNVEALEGYRSCSVAVNSNPEEVRKRAMADPEVQAIMRDPAMRIILEQMQNDPKALQDHLKNPDIAAKIQKLLESGLIAIH</sequence>
<dbReference type="Pfam" id="PF00515">
    <property type="entry name" value="TPR_1"/>
    <property type="match status" value="1"/>
</dbReference>
<dbReference type="SMART" id="SM00028">
    <property type="entry name" value="TPR"/>
    <property type="match status" value="9"/>
</dbReference>
<organism evidence="10 11">
    <name type="scientific">Cryptotermes secundus</name>
    <dbReference type="NCBI Taxonomy" id="105785"/>
    <lineage>
        <taxon>Eukaryota</taxon>
        <taxon>Metazoa</taxon>
        <taxon>Ecdysozoa</taxon>
        <taxon>Arthropoda</taxon>
        <taxon>Hexapoda</taxon>
        <taxon>Insecta</taxon>
        <taxon>Pterygota</taxon>
        <taxon>Neoptera</taxon>
        <taxon>Polyneoptera</taxon>
        <taxon>Dictyoptera</taxon>
        <taxon>Blattodea</taxon>
        <taxon>Blattoidea</taxon>
        <taxon>Termitoidae</taxon>
        <taxon>Kalotermitidae</taxon>
        <taxon>Cryptotermitinae</taxon>
        <taxon>Cryptotermes</taxon>
    </lineage>
</organism>
<feature type="repeat" description="TPR" evidence="7">
    <location>
        <begin position="38"/>
        <end position="71"/>
    </location>
</feature>
<dbReference type="FunFam" id="1.25.40.10:FF:000027">
    <property type="entry name" value="stress-induced-phosphoprotein 1 isoform X1"/>
    <property type="match status" value="1"/>
</dbReference>
<evidence type="ECO:0000313" key="10">
    <source>
        <dbReference type="EMBL" id="PNF37181.1"/>
    </source>
</evidence>
<reference evidence="10 11" key="1">
    <citation type="submission" date="2017-12" db="EMBL/GenBank/DDBJ databases">
        <title>Hemimetabolous genomes reveal molecular basis of termite eusociality.</title>
        <authorList>
            <person name="Harrison M.C."/>
            <person name="Jongepier E."/>
            <person name="Robertson H.M."/>
            <person name="Arning N."/>
            <person name="Bitard-Feildel T."/>
            <person name="Chao H."/>
            <person name="Childers C.P."/>
            <person name="Dinh H."/>
            <person name="Doddapaneni H."/>
            <person name="Dugan S."/>
            <person name="Gowin J."/>
            <person name="Greiner C."/>
            <person name="Han Y."/>
            <person name="Hu H."/>
            <person name="Hughes D.S.T."/>
            <person name="Huylmans A.-K."/>
            <person name="Kemena C."/>
            <person name="Kremer L.P.M."/>
            <person name="Lee S.L."/>
            <person name="Lopez-Ezquerra A."/>
            <person name="Mallet L."/>
            <person name="Monroy-Kuhn J.M."/>
            <person name="Moser A."/>
            <person name="Murali S.C."/>
            <person name="Muzny D.M."/>
            <person name="Otani S."/>
            <person name="Piulachs M.-D."/>
            <person name="Poelchau M."/>
            <person name="Qu J."/>
            <person name="Schaub F."/>
            <person name="Wada-Katsumata A."/>
            <person name="Worley K.C."/>
            <person name="Xie Q."/>
            <person name="Ylla G."/>
            <person name="Poulsen M."/>
            <person name="Gibbs R.A."/>
            <person name="Schal C."/>
            <person name="Richards S."/>
            <person name="Belles X."/>
            <person name="Korb J."/>
            <person name="Bornberg-Bauer E."/>
        </authorList>
    </citation>
    <scope>NUCLEOTIDE SEQUENCE [LARGE SCALE GENOMIC DNA]</scope>
    <source>
        <tissue evidence="10">Whole body</tissue>
    </source>
</reference>
<comment type="function">
    <text evidence="6">Acts as a co-chaperone for HSP90AA1. Mediates the association of the molecular chaperones HSPA8/HSC70 and HSP90.</text>
</comment>
<dbReference type="EMBL" id="NEVH01006721">
    <property type="protein sequence ID" value="PNF37181.1"/>
    <property type="molecule type" value="Genomic_DNA"/>
</dbReference>
<evidence type="ECO:0000256" key="7">
    <source>
        <dbReference type="PROSITE-ProRule" id="PRU00339"/>
    </source>
</evidence>
<dbReference type="SUPFAM" id="SSF48452">
    <property type="entry name" value="TPR-like"/>
    <property type="match status" value="3"/>
</dbReference>
<keyword evidence="2" id="KW-0677">Repeat</keyword>
<dbReference type="PANTHER" id="PTHR22904">
    <property type="entry name" value="TPR REPEAT CONTAINING PROTEIN"/>
    <property type="match status" value="1"/>
</dbReference>
<feature type="repeat" description="TPR" evidence="7">
    <location>
        <begin position="369"/>
        <end position="402"/>
    </location>
</feature>
<dbReference type="Pfam" id="PF13424">
    <property type="entry name" value="TPR_12"/>
    <property type="match status" value="1"/>
</dbReference>
<feature type="repeat" description="TPR" evidence="7">
    <location>
        <begin position="437"/>
        <end position="470"/>
    </location>
</feature>
<dbReference type="InterPro" id="IPR041243">
    <property type="entry name" value="STI1/HOP_DP"/>
</dbReference>
<dbReference type="InterPro" id="IPR006636">
    <property type="entry name" value="STI1_HS-bd"/>
</dbReference>
<dbReference type="FunFam" id="1.25.40.10:FF:000020">
    <property type="entry name" value="Stress-induced phosphoprotein 1"/>
    <property type="match status" value="1"/>
</dbReference>
<dbReference type="GO" id="GO:0051879">
    <property type="term" value="F:Hsp90 protein binding"/>
    <property type="evidence" value="ECO:0007669"/>
    <property type="project" value="TreeGrafter"/>
</dbReference>
<feature type="region of interest" description="Disordered" evidence="8">
    <location>
        <begin position="191"/>
        <end position="228"/>
    </location>
</feature>
<gene>
    <name evidence="10" type="primary">STIP1</name>
    <name evidence="10" type="ORF">B7P43_G00459</name>
</gene>
<dbReference type="FunFam" id="1.25.40.10:FF:000010">
    <property type="entry name" value="Stress-induced phosphoprotein 1"/>
    <property type="match status" value="1"/>
</dbReference>
<evidence type="ECO:0000256" key="1">
    <source>
        <dbReference type="ARBA" id="ARBA00022490"/>
    </source>
</evidence>
<feature type="domain" description="STI1" evidence="9">
    <location>
        <begin position="498"/>
        <end position="537"/>
    </location>
</feature>
<dbReference type="Pfam" id="PF13414">
    <property type="entry name" value="TPR_11"/>
    <property type="match status" value="1"/>
</dbReference>
<dbReference type="Pfam" id="PF13181">
    <property type="entry name" value="TPR_8"/>
    <property type="match status" value="3"/>
</dbReference>
<dbReference type="AlphaFoldDB" id="A0A2J7R8M0"/>
<feature type="repeat" description="TPR" evidence="7">
    <location>
        <begin position="234"/>
        <end position="267"/>
    </location>
</feature>
<dbReference type="Gene3D" id="1.10.260.100">
    <property type="match status" value="2"/>
</dbReference>
<name>A0A2J7R8M0_9NEOP</name>
<feature type="repeat" description="TPR" evidence="7">
    <location>
        <begin position="72"/>
        <end position="105"/>
    </location>
</feature>
<dbReference type="OrthoDB" id="2423701at2759"/>
<feature type="repeat" description="TPR" evidence="7">
    <location>
        <begin position="4"/>
        <end position="37"/>
    </location>
</feature>
<evidence type="ECO:0000256" key="8">
    <source>
        <dbReference type="SAM" id="MobiDB-lite"/>
    </source>
</evidence>
<comment type="subcellular location">
    <subcellularLocation>
        <location evidence="4">Dynein axonemal particle</location>
    </subcellularLocation>
</comment>
<evidence type="ECO:0000256" key="4">
    <source>
        <dbReference type="ARBA" id="ARBA00024190"/>
    </source>
</evidence>
<dbReference type="FunCoup" id="A0A2J7R8M0">
    <property type="interactions" value="1754"/>
</dbReference>
<dbReference type="FunFam" id="1.10.260.100:FF:000002">
    <property type="entry name" value="Stress-induced-phosphoprotein 1 (Hsp70/Hsp90-organizing)"/>
    <property type="match status" value="1"/>
</dbReference>
<evidence type="ECO:0000256" key="6">
    <source>
        <dbReference type="ARBA" id="ARBA00045590"/>
    </source>
</evidence>
<keyword evidence="3 7" id="KW-0802">TPR repeat</keyword>
<protein>
    <recommendedName>
        <fullName evidence="5">Stress-induced-phosphoprotein 1</fullName>
    </recommendedName>
</protein>
<keyword evidence="1" id="KW-0963">Cytoplasm</keyword>
<evidence type="ECO:0000256" key="2">
    <source>
        <dbReference type="ARBA" id="ARBA00022737"/>
    </source>
</evidence>
<feature type="domain" description="STI1" evidence="9">
    <location>
        <begin position="131"/>
        <end position="170"/>
    </location>
</feature>
<dbReference type="SMART" id="SM00727">
    <property type="entry name" value="STI1"/>
    <property type="match status" value="2"/>
</dbReference>
<dbReference type="Proteomes" id="UP000235965">
    <property type="component" value="Unassembled WGS sequence"/>
</dbReference>
<evidence type="ECO:0000256" key="3">
    <source>
        <dbReference type="ARBA" id="ARBA00022803"/>
    </source>
</evidence>
<evidence type="ECO:0000313" key="11">
    <source>
        <dbReference type="Proteomes" id="UP000235965"/>
    </source>
</evidence>
<dbReference type="InterPro" id="IPR019734">
    <property type="entry name" value="TPR_rpt"/>
</dbReference>
<dbReference type="PANTHER" id="PTHR22904:SF523">
    <property type="entry name" value="STRESS-INDUCED-PHOSPHOPROTEIN 1"/>
    <property type="match status" value="1"/>
</dbReference>
<dbReference type="FunFam" id="1.10.260.100:FF:000004">
    <property type="entry name" value="Putative stress-induced-phosphoprotein 1"/>
    <property type="match status" value="1"/>
</dbReference>
<dbReference type="GO" id="GO:0120293">
    <property type="term" value="C:dynein axonemal particle"/>
    <property type="evidence" value="ECO:0007669"/>
    <property type="project" value="UniProtKB-SubCell"/>
</dbReference>
<keyword evidence="11" id="KW-1185">Reference proteome</keyword>